<sequence>MAGDFERLRDKMDKQQEPRLRFKGFMETWEEKTLNDVSEIFEYGLNAQAVNFDGVHKYIRITDIDDESRQFLQENVTSPDVDFSKADNYKLQKGDLLFARTGASVGKSYLYDENDGLIYFAGFLIRAKLKKEVDDQFIFQNTLTNHFNRFVTLTSQRSGQPGINSKEYSEFEFLAPSLPEQTHLGLFFRRLDSQIAESRAVLEKSRQLKKAMLAKMFPTNGEKIPEIRFKGFEGEWKHKKLGSLLNYEQPTKYIVNSTDYDDGFEMPVLTAGQSFILGYTNEIEGIKEATPENPIIIFDDFTTSSHYVSFPFKIKSSAMKLLSVSNTDLNPVFVFNALKNIKYTPTSHERHWISTFSKFDVMLPEKNEQTAIGNFFRQLDETIALQTAEVEKLNQLKKGLLAAMLV</sequence>
<dbReference type="Proteomes" id="UP001057336">
    <property type="component" value="Chromosome"/>
</dbReference>
<dbReference type="InterPro" id="IPR000055">
    <property type="entry name" value="Restrct_endonuc_typeI_TRD"/>
</dbReference>
<dbReference type="EC" id="3.1.21.-" evidence="5"/>
<dbReference type="PANTHER" id="PTHR30408:SF12">
    <property type="entry name" value="TYPE I RESTRICTION ENZYME MJAVIII SPECIFICITY SUBUNIT"/>
    <property type="match status" value="1"/>
</dbReference>
<accession>A0A9X9I527</accession>
<keyword evidence="5" id="KW-0378">Hydrolase</keyword>
<dbReference type="InterPro" id="IPR044946">
    <property type="entry name" value="Restrct_endonuc_typeI_TRD_sf"/>
</dbReference>
<name>A0A9X9I527_NEISU</name>
<protein>
    <submittedName>
        <fullName evidence="5">Restriction endonuclease subunit S</fullName>
        <ecNumber evidence="5">3.1.21.-</ecNumber>
    </submittedName>
</protein>
<evidence type="ECO:0000259" key="4">
    <source>
        <dbReference type="Pfam" id="PF01420"/>
    </source>
</evidence>
<keyword evidence="5" id="KW-0255">Endonuclease</keyword>
<dbReference type="CDD" id="cd17274">
    <property type="entry name" value="RMtype1_S_Eco540ANI-TRD1-CR1_like"/>
    <property type="match status" value="1"/>
</dbReference>
<proteinExistence type="inferred from homology"/>
<keyword evidence="3" id="KW-0238">DNA-binding</keyword>
<dbReference type="EMBL" id="CP073118">
    <property type="protein sequence ID" value="UTG75401.1"/>
    <property type="molecule type" value="Genomic_DNA"/>
</dbReference>
<evidence type="ECO:0000313" key="6">
    <source>
        <dbReference type="Proteomes" id="UP001057336"/>
    </source>
</evidence>
<evidence type="ECO:0000256" key="2">
    <source>
        <dbReference type="ARBA" id="ARBA00022747"/>
    </source>
</evidence>
<reference evidence="5" key="1">
    <citation type="submission" date="2021-04" db="EMBL/GenBank/DDBJ databases">
        <title>Characterizing Neisseria spp. as novel respiratory pathobionts in bronchiectasis.</title>
        <authorList>
            <person name="Li L."/>
            <person name="Mac Aogain M."/>
            <person name="Xu T."/>
            <person name="Jaggi T.K."/>
            <person name="Chan L.Y."/>
            <person name="Keir H.R."/>
            <person name="Dicker A.J."/>
            <person name="Qu J."/>
            <person name="Liu Y."/>
            <person name="Chen H.S."/>
            <person name="Koh M.S."/>
            <person name="Ong T.H."/>
            <person name="Lim A.Y.H."/>
            <person name="Abisheganaden J."/>
            <person name="Low T.B."/>
            <person name="Oliver B.G."/>
            <person name="Tan N.S."/>
            <person name="Fang M."/>
            <person name="Chalmers J.D."/>
            <person name="Chotirmall S.H."/>
        </authorList>
    </citation>
    <scope>NUCLEOTIDE SEQUENCE</scope>
    <source>
        <strain evidence="5">CG0073</strain>
    </source>
</reference>
<keyword evidence="2" id="KW-0680">Restriction system</keyword>
<dbReference type="CDD" id="cd17521">
    <property type="entry name" value="RMtype1_S_Sau13435ORF2165P_TRD2-CR2_like"/>
    <property type="match status" value="1"/>
</dbReference>
<organism evidence="5 6">
    <name type="scientific">Neisseria subflava</name>
    <dbReference type="NCBI Taxonomy" id="28449"/>
    <lineage>
        <taxon>Bacteria</taxon>
        <taxon>Pseudomonadati</taxon>
        <taxon>Pseudomonadota</taxon>
        <taxon>Betaproteobacteria</taxon>
        <taxon>Neisseriales</taxon>
        <taxon>Neisseriaceae</taxon>
        <taxon>Neisseria</taxon>
    </lineage>
</organism>
<dbReference type="PANTHER" id="PTHR30408">
    <property type="entry name" value="TYPE-1 RESTRICTION ENZYME ECOKI SPECIFICITY PROTEIN"/>
    <property type="match status" value="1"/>
</dbReference>
<dbReference type="REBASE" id="641628">
    <property type="entry name" value="S.Nsu73ORF9595P"/>
</dbReference>
<dbReference type="GO" id="GO:0004519">
    <property type="term" value="F:endonuclease activity"/>
    <property type="evidence" value="ECO:0007669"/>
    <property type="project" value="UniProtKB-KW"/>
</dbReference>
<dbReference type="InterPro" id="IPR052021">
    <property type="entry name" value="Type-I_RS_S_subunit"/>
</dbReference>
<dbReference type="Pfam" id="PF01420">
    <property type="entry name" value="Methylase_S"/>
    <property type="match status" value="2"/>
</dbReference>
<comment type="similarity">
    <text evidence="1">Belongs to the type-I restriction system S methylase family.</text>
</comment>
<evidence type="ECO:0000313" key="5">
    <source>
        <dbReference type="EMBL" id="UTG75401.1"/>
    </source>
</evidence>
<dbReference type="GO" id="GO:0016787">
    <property type="term" value="F:hydrolase activity"/>
    <property type="evidence" value="ECO:0007669"/>
    <property type="project" value="UniProtKB-KW"/>
</dbReference>
<dbReference type="Gene3D" id="3.90.220.20">
    <property type="entry name" value="DNA methylase specificity domains"/>
    <property type="match status" value="2"/>
</dbReference>
<dbReference type="AlphaFoldDB" id="A0A9X9I527"/>
<dbReference type="GO" id="GO:0009307">
    <property type="term" value="P:DNA restriction-modification system"/>
    <property type="evidence" value="ECO:0007669"/>
    <property type="project" value="UniProtKB-KW"/>
</dbReference>
<dbReference type="SUPFAM" id="SSF116734">
    <property type="entry name" value="DNA methylase specificity domain"/>
    <property type="match status" value="2"/>
</dbReference>
<gene>
    <name evidence="5" type="ORF">KCG53_09590</name>
</gene>
<keyword evidence="5" id="KW-0540">Nuclease</keyword>
<feature type="domain" description="Type I restriction modification DNA specificity" evidence="4">
    <location>
        <begin position="235"/>
        <end position="394"/>
    </location>
</feature>
<feature type="domain" description="Type I restriction modification DNA specificity" evidence="4">
    <location>
        <begin position="26"/>
        <end position="196"/>
    </location>
</feature>
<dbReference type="Gene3D" id="1.10.287.1120">
    <property type="entry name" value="Bipartite methylase S protein"/>
    <property type="match status" value="1"/>
</dbReference>
<evidence type="ECO:0000256" key="1">
    <source>
        <dbReference type="ARBA" id="ARBA00010923"/>
    </source>
</evidence>
<dbReference type="GO" id="GO:0003677">
    <property type="term" value="F:DNA binding"/>
    <property type="evidence" value="ECO:0007669"/>
    <property type="project" value="UniProtKB-KW"/>
</dbReference>
<evidence type="ECO:0000256" key="3">
    <source>
        <dbReference type="ARBA" id="ARBA00023125"/>
    </source>
</evidence>